<dbReference type="Proteomes" id="UP000202888">
    <property type="component" value="Segment"/>
</dbReference>
<dbReference type="RefSeq" id="YP_009201478.1">
    <property type="nucleotide sequence ID" value="NC_028829.1"/>
</dbReference>
<dbReference type="KEGG" id="vg:26628701"/>
<dbReference type="GeneID" id="26628701"/>
<organism evidence="1 2">
    <name type="scientific">Vibrio phage ValKK3</name>
    <dbReference type="NCBI Taxonomy" id="1610855"/>
    <lineage>
        <taxon>Viruses</taxon>
        <taxon>Duplodnaviria</taxon>
        <taxon>Heunggongvirae</taxon>
        <taxon>Uroviricota</taxon>
        <taxon>Caudoviricetes</taxon>
        <taxon>Pantevenvirales</taxon>
        <taxon>Straboviridae</taxon>
        <taxon>Schizotequatrovirus</taxon>
        <taxon>Schizotequatrovirus valkk3</taxon>
    </lineage>
</organism>
<evidence type="ECO:0000313" key="2">
    <source>
        <dbReference type="Proteomes" id="UP000202888"/>
    </source>
</evidence>
<accession>A0A0D4DBL4</accession>
<name>A0A0D4DBL4_9CAUD</name>
<evidence type="ECO:0000313" key="1">
    <source>
        <dbReference type="EMBL" id="AJT61216.1"/>
    </source>
</evidence>
<keyword evidence="2" id="KW-1185">Reference proteome</keyword>
<proteinExistence type="predicted"/>
<protein>
    <submittedName>
        <fullName evidence="1">Uncharacterized protein</fullName>
    </submittedName>
</protein>
<dbReference type="EMBL" id="KP671755">
    <property type="protein sequence ID" value="AJT61216.1"/>
    <property type="molecule type" value="Genomic_DNA"/>
</dbReference>
<reference evidence="1 2" key="1">
    <citation type="journal article" date="2016" name="Genom Data">
        <title>Complete genome sequence of a giant Vibrio phage ValKK3 infecting Vibrio alginolyticus.</title>
        <authorList>
            <person name="Lal T.M."/>
            <person name="Sano M."/>
            <person name="Hatai K."/>
            <person name="Ransangan J."/>
        </authorList>
    </citation>
    <scope>NUCLEOTIDE SEQUENCE [LARGE SCALE GENOMIC DNA]</scope>
</reference>
<sequence>MKANFNILAIDKWEQVVVIDWGDDCVYKHVLPREIVEHELPLESVIHILEDLRPQAPEIKSLKSLNALMQKNEKGS</sequence>